<dbReference type="SUPFAM" id="SSF54556">
    <property type="entry name" value="Chitinase insertion domain"/>
    <property type="match status" value="1"/>
</dbReference>
<evidence type="ECO:0000256" key="1">
    <source>
        <dbReference type="ARBA" id="ARBA00000822"/>
    </source>
</evidence>
<dbReference type="FunFam" id="3.10.50.10:FF:000005">
    <property type="entry name" value="Endochitinase B1"/>
    <property type="match status" value="1"/>
</dbReference>
<sequence>MGSSNSVSLARTIKGKARAYTTKLACKCQSSPSDMKCVVYYTNWSIYQRKFNPDQIPADCITHVNYSFAKIDDTTGDVKLSDEWADVQIKLGDNDEGLKGCLGAFFQMKKKYRHLRVILAIGGWGYDGKFSAVCNDANKRARFVQTAVGLVEECGLDGIDIDWEYPKDATEAALMVSLLKELREALTKLSDTHNSGVYKFLLTVAAPGGPDKIQTLNVEEMDKYLDWWNLMCYDFAGGWDSISGHQSQLYGSPLSVDAVVSSYTKRGVDTSRLVVGMPAYGRAFENTDGPGKPFSGTGTGSWENGVWDYKALPLAGSEEKYLQSIGACYSYDAPKRKMVSYDNEQVVKQKCEYIKAKKLGGAMFWEASGDHVASNARSLIGTVNSNLNLAKSATNNLTYPGSSYSNVKAA</sequence>
<dbReference type="PANTHER" id="PTHR11177:SF317">
    <property type="entry name" value="CHITINASE 12-RELATED"/>
    <property type="match status" value="1"/>
</dbReference>
<dbReference type="SMART" id="SM00636">
    <property type="entry name" value="Glyco_18"/>
    <property type="match status" value="1"/>
</dbReference>
<dbReference type="GO" id="GO:0000272">
    <property type="term" value="P:polysaccharide catabolic process"/>
    <property type="evidence" value="ECO:0007669"/>
    <property type="project" value="UniProtKB-KW"/>
</dbReference>
<evidence type="ECO:0000256" key="3">
    <source>
        <dbReference type="ARBA" id="ARBA00008682"/>
    </source>
</evidence>
<keyword evidence="9 11" id="KW-0326">Glycosidase</keyword>
<dbReference type="CDD" id="cd06548">
    <property type="entry name" value="GH18_chitinase"/>
    <property type="match status" value="1"/>
</dbReference>
<feature type="domain" description="GH18" evidence="12">
    <location>
        <begin position="35"/>
        <end position="390"/>
    </location>
</feature>
<dbReference type="Gene3D" id="3.10.50.10">
    <property type="match status" value="1"/>
</dbReference>
<evidence type="ECO:0000313" key="13">
    <source>
        <dbReference type="EMBL" id="ODV92850.1"/>
    </source>
</evidence>
<dbReference type="Pfam" id="PF00704">
    <property type="entry name" value="Glyco_hydro_18"/>
    <property type="match status" value="1"/>
</dbReference>
<name>A0A1E4TM61_9ASCO</name>
<gene>
    <name evidence="13" type="ORF">CANCADRAFT_93744</name>
</gene>
<reference evidence="14" key="1">
    <citation type="submission" date="2016-02" db="EMBL/GenBank/DDBJ databases">
        <title>Comparative genomics of biotechnologically important yeasts.</title>
        <authorList>
            <consortium name="DOE Joint Genome Institute"/>
            <person name="Riley R."/>
            <person name="Haridas S."/>
            <person name="Wolfe K.H."/>
            <person name="Lopes M.R."/>
            <person name="Hittinger C.T."/>
            <person name="Goker M."/>
            <person name="Salamov A."/>
            <person name="Wisecaver J."/>
            <person name="Long T.M."/>
            <person name="Aerts A.L."/>
            <person name="Barry K."/>
            <person name="Choi C."/>
            <person name="Clum A."/>
            <person name="Coughlan A.Y."/>
            <person name="Deshpande S."/>
            <person name="Douglass A.P."/>
            <person name="Hanson S.J."/>
            <person name="Klenk H.-P."/>
            <person name="Labutti K."/>
            <person name="Lapidus A."/>
            <person name="Lindquist E."/>
            <person name="Lipzen A."/>
            <person name="Meier-Kolthoff J.P."/>
            <person name="Ohm R.A."/>
            <person name="Otillar R.P."/>
            <person name="Pangilinan J."/>
            <person name="Peng Y."/>
            <person name="Rokas A."/>
            <person name="Rosa C.A."/>
            <person name="Scheuner C."/>
            <person name="Sibirny A.A."/>
            <person name="Slot J.C."/>
            <person name="Stielow J.B."/>
            <person name="Sun H."/>
            <person name="Kurtzman C.P."/>
            <person name="Blackwell M."/>
            <person name="Jeffries T.W."/>
            <person name="Grigoriev I.V."/>
        </authorList>
    </citation>
    <scope>NUCLEOTIDE SEQUENCE [LARGE SCALE GENOMIC DNA]</scope>
    <source>
        <strain evidence="14">NRRL Y-17796</strain>
    </source>
</reference>
<dbReference type="OrthoDB" id="76388at2759"/>
<proteinExistence type="inferred from homology"/>
<evidence type="ECO:0000256" key="6">
    <source>
        <dbReference type="ARBA" id="ARBA00022801"/>
    </source>
</evidence>
<comment type="similarity">
    <text evidence="3">Belongs to the glycosyl hydrolase 18 family. Chitinase class V subfamily.</text>
</comment>
<organism evidence="13 14">
    <name type="scientific">Tortispora caseinolytica NRRL Y-17796</name>
    <dbReference type="NCBI Taxonomy" id="767744"/>
    <lineage>
        <taxon>Eukaryota</taxon>
        <taxon>Fungi</taxon>
        <taxon>Dikarya</taxon>
        <taxon>Ascomycota</taxon>
        <taxon>Saccharomycotina</taxon>
        <taxon>Trigonopsidomycetes</taxon>
        <taxon>Trigonopsidales</taxon>
        <taxon>Trigonopsidaceae</taxon>
        <taxon>Tortispora</taxon>
    </lineage>
</organism>
<dbReference type="EMBL" id="KV453841">
    <property type="protein sequence ID" value="ODV92850.1"/>
    <property type="molecule type" value="Genomic_DNA"/>
</dbReference>
<evidence type="ECO:0000256" key="5">
    <source>
        <dbReference type="ARBA" id="ARBA00022525"/>
    </source>
</evidence>
<evidence type="ECO:0000313" key="14">
    <source>
        <dbReference type="Proteomes" id="UP000095023"/>
    </source>
</evidence>
<evidence type="ECO:0000256" key="8">
    <source>
        <dbReference type="ARBA" id="ARBA00023277"/>
    </source>
</evidence>
<dbReference type="GO" id="GO:0005576">
    <property type="term" value="C:extracellular region"/>
    <property type="evidence" value="ECO:0007669"/>
    <property type="project" value="UniProtKB-SubCell"/>
</dbReference>
<evidence type="ECO:0000256" key="7">
    <source>
        <dbReference type="ARBA" id="ARBA00023024"/>
    </source>
</evidence>
<dbReference type="InterPro" id="IPR001223">
    <property type="entry name" value="Glyco_hydro18_cat"/>
</dbReference>
<dbReference type="InterPro" id="IPR011583">
    <property type="entry name" value="Chitinase_II/V-like_cat"/>
</dbReference>
<keyword evidence="10" id="KW-0624">Polysaccharide degradation</keyword>
<protein>
    <recommendedName>
        <fullName evidence="4">chitinase</fullName>
        <ecNumber evidence="4">3.2.1.14</ecNumber>
    </recommendedName>
</protein>
<dbReference type="InterPro" id="IPR001579">
    <property type="entry name" value="Glyco_hydro_18_chit_AS"/>
</dbReference>
<dbReference type="AlphaFoldDB" id="A0A1E4TM61"/>
<evidence type="ECO:0000256" key="9">
    <source>
        <dbReference type="ARBA" id="ARBA00023295"/>
    </source>
</evidence>
<comment type="subcellular location">
    <subcellularLocation>
        <location evidence="2">Secreted</location>
    </subcellularLocation>
</comment>
<keyword evidence="14" id="KW-1185">Reference proteome</keyword>
<dbReference type="Gene3D" id="3.20.20.80">
    <property type="entry name" value="Glycosidases"/>
    <property type="match status" value="1"/>
</dbReference>
<keyword evidence="6 11" id="KW-0378">Hydrolase</keyword>
<keyword evidence="8" id="KW-0119">Carbohydrate metabolism</keyword>
<dbReference type="PROSITE" id="PS51910">
    <property type="entry name" value="GH18_2"/>
    <property type="match status" value="1"/>
</dbReference>
<dbReference type="InterPro" id="IPR050314">
    <property type="entry name" value="Glycosyl_Hydrlase_18"/>
</dbReference>
<evidence type="ECO:0000256" key="4">
    <source>
        <dbReference type="ARBA" id="ARBA00012729"/>
    </source>
</evidence>
<dbReference type="GO" id="GO:0006032">
    <property type="term" value="P:chitin catabolic process"/>
    <property type="evidence" value="ECO:0007669"/>
    <property type="project" value="UniProtKB-KW"/>
</dbReference>
<dbReference type="FunFam" id="3.20.20.80:FF:000075">
    <property type="entry name" value="Sporulation-specific chitinase"/>
    <property type="match status" value="1"/>
</dbReference>
<dbReference type="Proteomes" id="UP000095023">
    <property type="component" value="Unassembled WGS sequence"/>
</dbReference>
<dbReference type="GO" id="GO:0008061">
    <property type="term" value="F:chitin binding"/>
    <property type="evidence" value="ECO:0007669"/>
    <property type="project" value="InterPro"/>
</dbReference>
<dbReference type="EC" id="3.2.1.14" evidence="4"/>
<evidence type="ECO:0000259" key="12">
    <source>
        <dbReference type="PROSITE" id="PS51910"/>
    </source>
</evidence>
<dbReference type="InterPro" id="IPR017853">
    <property type="entry name" value="GH"/>
</dbReference>
<dbReference type="SUPFAM" id="SSF51445">
    <property type="entry name" value="(Trans)glycosidases"/>
    <property type="match status" value="1"/>
</dbReference>
<keyword evidence="5" id="KW-0964">Secreted</keyword>
<keyword evidence="7" id="KW-0146">Chitin degradation</keyword>
<evidence type="ECO:0000256" key="10">
    <source>
        <dbReference type="ARBA" id="ARBA00023326"/>
    </source>
</evidence>
<evidence type="ECO:0000256" key="11">
    <source>
        <dbReference type="RuleBase" id="RU000489"/>
    </source>
</evidence>
<comment type="catalytic activity">
    <reaction evidence="1">
        <text>Random endo-hydrolysis of N-acetyl-beta-D-glucosaminide (1-&gt;4)-beta-linkages in chitin and chitodextrins.</text>
        <dbReference type="EC" id="3.2.1.14"/>
    </reaction>
</comment>
<dbReference type="PANTHER" id="PTHR11177">
    <property type="entry name" value="CHITINASE"/>
    <property type="match status" value="1"/>
</dbReference>
<accession>A0A1E4TM61</accession>
<dbReference type="GO" id="GO:0008843">
    <property type="term" value="F:endochitinase activity"/>
    <property type="evidence" value="ECO:0007669"/>
    <property type="project" value="UniProtKB-EC"/>
</dbReference>
<dbReference type="InterPro" id="IPR029070">
    <property type="entry name" value="Chitinase_insertion_sf"/>
</dbReference>
<evidence type="ECO:0000256" key="2">
    <source>
        <dbReference type="ARBA" id="ARBA00004613"/>
    </source>
</evidence>
<dbReference type="PROSITE" id="PS01095">
    <property type="entry name" value="GH18_1"/>
    <property type="match status" value="1"/>
</dbReference>